<feature type="region of interest" description="Disordered" evidence="2">
    <location>
        <begin position="1424"/>
        <end position="1455"/>
    </location>
</feature>
<protein>
    <submittedName>
        <fullName evidence="4">Putative serine/threonine-protein kinase (LMTK1)</fullName>
    </submittedName>
</protein>
<dbReference type="EMBL" id="JTDY01000001">
    <property type="protein sequence ID" value="KOB79545.1"/>
    <property type="molecule type" value="Genomic_DNA"/>
</dbReference>
<evidence type="ECO:0000256" key="2">
    <source>
        <dbReference type="SAM" id="MobiDB-lite"/>
    </source>
</evidence>
<proteinExistence type="predicted"/>
<feature type="coiled-coil region" evidence="1">
    <location>
        <begin position="818"/>
        <end position="845"/>
    </location>
</feature>
<accession>A0A0L7LVT7</accession>
<feature type="compositionally biased region" description="Polar residues" evidence="2">
    <location>
        <begin position="936"/>
        <end position="946"/>
    </location>
</feature>
<feature type="region of interest" description="Disordered" evidence="2">
    <location>
        <begin position="698"/>
        <end position="736"/>
    </location>
</feature>
<feature type="domain" description="Serine-threonine/tyrosine-protein kinase catalytic" evidence="3">
    <location>
        <begin position="91"/>
        <end position="176"/>
    </location>
</feature>
<feature type="compositionally biased region" description="Low complexity" evidence="2">
    <location>
        <begin position="29"/>
        <end position="41"/>
    </location>
</feature>
<keyword evidence="4" id="KW-0418">Kinase</keyword>
<dbReference type="SUPFAM" id="SSF56112">
    <property type="entry name" value="Protein kinase-like (PK-like)"/>
    <property type="match status" value="1"/>
</dbReference>
<name>A0A0L7LVT7_OPEBR</name>
<gene>
    <name evidence="4" type="ORF">OBRU01_00018</name>
</gene>
<feature type="region of interest" description="Disordered" evidence="2">
    <location>
        <begin position="1220"/>
        <end position="1259"/>
    </location>
</feature>
<evidence type="ECO:0000313" key="4">
    <source>
        <dbReference type="EMBL" id="KOB79545.1"/>
    </source>
</evidence>
<sequence length="1478" mass="166083">MGWLFTASASHIHTPQRLQPPDSGFSEPVNNNVSGEDNNNGPISLREMQNIANNNAGGYIFNENEERNANRFTNSRESIVLFDPLPVEIHVVVGEIENEGATQTVAVKILNQNASLEDKARFLEETRIYRELRHDQILQFLGKCLEEEPWLLLFELCTMDLQRYLVLNRPRMAILNESGVPLQLMSDVHALIDHLRTTHALVRAHATDDAHSDLYASSDFEDRWQRLKPNSIPKVDEHIAIVHAPSTSAAHFTESDHGFDNTLSVDMDTAVSRSSSIMSDKDPLESQIKSESLTNLHGSLEDVGNIYLTHNETATLECNQGNFLEEAREKENDRSDSSVDPWLKEIIAGSQDDVSYYRDVSDVIKNLDNILNSEKTSSSESSHQASPSRDNLSLDCKKDYPVQSSMVKSPGITNFQNLLDAGFASKDDETENDDELDRDTIGTLSHSFERHSDTASQHTLENLTPDTPMKDFEIAFEVENEIAVQGSVVEKSIEKNDELPKEIVDSKVPKLKELCVVSKPSLSEPVKEQLIVKDCETSCDSIRTDNEGTKSLVDVVNTESIPLEEIEINDYVQEQINKEMQVIIDVQTHTGEGTSKSEEVTQTISEDIRPEIDESRTETDELKTETDELRTKNEEQTKVDETQTKSEDLRTETDEIETATDEILTETYEVPPQSDEFLPEEDAILPVNKERINEEIDTLPSVTEEVSNATEASQLKLDSFDEPETTESENNYSKDETILVSDLIDIVTDSSKDPQDKKPESKLDITIAQKLMPEIVEKLIDDKKPIDSKEKKYYSLENIESKLTELKENEKVDTVDVNQDYIDSIDNKQENINSKEEHLDQIANQEHTDSKEENYYSMVVNHEPIDLKEEIVVSITQEPFDSDVTEKVDSMDQSQEQVGSKVISIGVNKEPIDSNKEIDKNQEVIDSKERERDSNISKNFESTTPTDLPPELVQNTNKTENLVDNENFNEKIDCKDDKAMSRSDSTVVIKMNEWSDDSTVYMDLICNTNSQILNSTVDNSEVFKDNKHREFIATPCYDSTSRNESTVYMDLPSFEVIKRTDDFINSEKLRNDFDENIIASTPIASDNSVNTLDALEKENETLVLSDSKAPDDGPGVTFTKSEQRYVPESMSPFDSPTKSHHTDTFDENSSVVLGSFENCSLELFKGVKSVEIPREELLAFSSNFSEINLETPSPLRDVNFLNEVPDIMADDNVFDDLISISEPREEPPSDTDGSGPSGTERRVSPSTPPNSPGIFASTSEPKYVVDIDLNEAAPEPDSSSLRDEIELNQIELQITSKMAIAENENNLNIEYSGPLTVEGLIEEGGMMRENDEIPESFLAGNGESLEDLRENLSLDEECVKALRNELELKLPLAQVASIEPQLEGDGEWSSELPPPPELVVTYPGALSPIQEETGQQLSAYDNDIQWNPSTRTDSSESYPEPCNNSTDEATELPTGNHEHTYTEVLHIKFLLRFLSISV</sequence>
<keyword evidence="5" id="KW-1185">Reference proteome</keyword>
<feature type="region of interest" description="Disordered" evidence="2">
    <location>
        <begin position="609"/>
        <end position="679"/>
    </location>
</feature>
<feature type="region of interest" description="Disordered" evidence="2">
    <location>
        <begin position="374"/>
        <end position="396"/>
    </location>
</feature>
<dbReference type="Pfam" id="PF07714">
    <property type="entry name" value="PK_Tyr_Ser-Thr"/>
    <property type="match status" value="1"/>
</dbReference>
<comment type="caution">
    <text evidence="4">The sequence shown here is derived from an EMBL/GenBank/DDBJ whole genome shotgun (WGS) entry which is preliminary data.</text>
</comment>
<evidence type="ECO:0000256" key="1">
    <source>
        <dbReference type="SAM" id="Coils"/>
    </source>
</evidence>
<dbReference type="Gene3D" id="3.30.200.20">
    <property type="entry name" value="Phosphorylase Kinase, domain 1"/>
    <property type="match status" value="1"/>
</dbReference>
<feature type="compositionally biased region" description="Polar residues" evidence="2">
    <location>
        <begin position="700"/>
        <end position="713"/>
    </location>
</feature>
<reference evidence="4 5" key="1">
    <citation type="journal article" date="2015" name="Genome Biol. Evol.">
        <title>The genome of winter moth (Operophtera brumata) provides a genomic perspective on sexual dimorphism and phenology.</title>
        <authorList>
            <person name="Derks M.F."/>
            <person name="Smit S."/>
            <person name="Salis L."/>
            <person name="Schijlen E."/>
            <person name="Bossers A."/>
            <person name="Mateman C."/>
            <person name="Pijl A.S."/>
            <person name="de Ridder D."/>
            <person name="Groenen M.A."/>
            <person name="Visser M.E."/>
            <person name="Megens H.J."/>
        </authorList>
    </citation>
    <scope>NUCLEOTIDE SEQUENCE [LARGE SCALE GENOMIC DNA]</scope>
    <source>
        <strain evidence="4">WM2013NL</strain>
        <tissue evidence="4">Head and thorax</tissue>
    </source>
</reference>
<dbReference type="STRING" id="104452.A0A0L7LVT7"/>
<feature type="compositionally biased region" description="Polar residues" evidence="2">
    <location>
        <begin position="1424"/>
        <end position="1447"/>
    </location>
</feature>
<dbReference type="Proteomes" id="UP000037510">
    <property type="component" value="Unassembled WGS sequence"/>
</dbReference>
<feature type="region of interest" description="Disordered" evidence="2">
    <location>
        <begin position="913"/>
        <end position="953"/>
    </location>
</feature>
<feature type="compositionally biased region" description="Acidic residues" evidence="2">
    <location>
        <begin position="654"/>
        <end position="664"/>
    </location>
</feature>
<dbReference type="PANTHER" id="PTHR24417:SF7">
    <property type="entry name" value="CHROMATIN MODIFICATION-RELATED PROTEIN EAF1"/>
    <property type="match status" value="1"/>
</dbReference>
<feature type="compositionally biased region" description="Low complexity" evidence="2">
    <location>
        <begin position="374"/>
        <end position="388"/>
    </location>
</feature>
<feature type="compositionally biased region" description="Basic and acidic residues" evidence="2">
    <location>
        <begin position="609"/>
        <end position="653"/>
    </location>
</feature>
<evidence type="ECO:0000259" key="3">
    <source>
        <dbReference type="Pfam" id="PF07714"/>
    </source>
</evidence>
<keyword evidence="1" id="KW-0175">Coiled coil</keyword>
<dbReference type="GO" id="GO:0004672">
    <property type="term" value="F:protein kinase activity"/>
    <property type="evidence" value="ECO:0007669"/>
    <property type="project" value="InterPro"/>
</dbReference>
<organism evidence="4 5">
    <name type="scientific">Operophtera brumata</name>
    <name type="common">Winter moth</name>
    <name type="synonym">Phalaena brumata</name>
    <dbReference type="NCBI Taxonomy" id="104452"/>
    <lineage>
        <taxon>Eukaryota</taxon>
        <taxon>Metazoa</taxon>
        <taxon>Ecdysozoa</taxon>
        <taxon>Arthropoda</taxon>
        <taxon>Hexapoda</taxon>
        <taxon>Insecta</taxon>
        <taxon>Pterygota</taxon>
        <taxon>Neoptera</taxon>
        <taxon>Endopterygota</taxon>
        <taxon>Lepidoptera</taxon>
        <taxon>Glossata</taxon>
        <taxon>Ditrysia</taxon>
        <taxon>Geometroidea</taxon>
        <taxon>Geometridae</taxon>
        <taxon>Larentiinae</taxon>
        <taxon>Operophtera</taxon>
    </lineage>
</organism>
<keyword evidence="4" id="KW-0808">Transferase</keyword>
<feature type="compositionally biased region" description="Polar residues" evidence="2">
    <location>
        <begin position="8"/>
        <end position="17"/>
    </location>
</feature>
<feature type="region of interest" description="Disordered" evidence="2">
    <location>
        <begin position="8"/>
        <end position="43"/>
    </location>
</feature>
<dbReference type="PANTHER" id="PTHR24417">
    <property type="entry name" value="SERINE/THREONINE-PROTEIN KINASE LMTK1"/>
    <property type="match status" value="1"/>
</dbReference>
<dbReference type="InterPro" id="IPR001245">
    <property type="entry name" value="Ser-Thr/Tyr_kinase_cat_dom"/>
</dbReference>
<feature type="compositionally biased region" description="Basic and acidic residues" evidence="2">
    <location>
        <begin position="913"/>
        <end position="935"/>
    </location>
</feature>
<evidence type="ECO:0000313" key="5">
    <source>
        <dbReference type="Proteomes" id="UP000037510"/>
    </source>
</evidence>
<dbReference type="InterPro" id="IPR011009">
    <property type="entry name" value="Kinase-like_dom_sf"/>
</dbReference>